<accession>A0A840VCQ2</accession>
<dbReference type="Proteomes" id="UP000553706">
    <property type="component" value="Unassembled WGS sequence"/>
</dbReference>
<evidence type="ECO:0000313" key="2">
    <source>
        <dbReference type="EMBL" id="MBB5373603.1"/>
    </source>
</evidence>
<comment type="caution">
    <text evidence="2">The sequence shown here is derived from an EMBL/GenBank/DDBJ whole genome shotgun (WGS) entry which is preliminary data.</text>
</comment>
<evidence type="ECO:0000256" key="1">
    <source>
        <dbReference type="SAM" id="MobiDB-lite"/>
    </source>
</evidence>
<dbReference type="EMBL" id="JACHFJ010000008">
    <property type="protein sequence ID" value="MBB5373603.1"/>
    <property type="molecule type" value="Genomic_DNA"/>
</dbReference>
<feature type="compositionally biased region" description="Basic and acidic residues" evidence="1">
    <location>
        <begin position="38"/>
        <end position="56"/>
    </location>
</feature>
<feature type="region of interest" description="Disordered" evidence="1">
    <location>
        <begin position="36"/>
        <end position="57"/>
    </location>
</feature>
<protein>
    <submittedName>
        <fullName evidence="2">Uncharacterized protein</fullName>
    </submittedName>
</protein>
<gene>
    <name evidence="2" type="ORF">HNP71_001867</name>
</gene>
<dbReference type="RefSeq" id="WP_183266607.1">
    <property type="nucleotide sequence ID" value="NZ_JACHFJ010000008.1"/>
</dbReference>
<organism evidence="2 3">
    <name type="scientific">Acidocella aromatica</name>
    <dbReference type="NCBI Taxonomy" id="1303579"/>
    <lineage>
        <taxon>Bacteria</taxon>
        <taxon>Pseudomonadati</taxon>
        <taxon>Pseudomonadota</taxon>
        <taxon>Alphaproteobacteria</taxon>
        <taxon>Acetobacterales</taxon>
        <taxon>Acidocellaceae</taxon>
        <taxon>Acidocella</taxon>
    </lineage>
</organism>
<keyword evidence="3" id="KW-1185">Reference proteome</keyword>
<reference evidence="2 3" key="1">
    <citation type="submission" date="2020-08" db="EMBL/GenBank/DDBJ databases">
        <title>Genomic Encyclopedia of Type Strains, Phase IV (KMG-IV): sequencing the most valuable type-strain genomes for metagenomic binning, comparative biology and taxonomic classification.</title>
        <authorList>
            <person name="Goeker M."/>
        </authorList>
    </citation>
    <scope>NUCLEOTIDE SEQUENCE [LARGE SCALE GENOMIC DNA]</scope>
    <source>
        <strain evidence="2 3">DSM 27026</strain>
    </source>
</reference>
<sequence>MRIQLFPTFSHDGFGGHAVAQSQREAGNAVVAAQAQAQRRDEENRTEHRDHDDGLVHGHFWAMSSTVR</sequence>
<evidence type="ECO:0000313" key="3">
    <source>
        <dbReference type="Proteomes" id="UP000553706"/>
    </source>
</evidence>
<dbReference type="AlphaFoldDB" id="A0A840VCQ2"/>
<name>A0A840VCQ2_9PROT</name>
<proteinExistence type="predicted"/>